<accession>A0A9P8Q302</accession>
<keyword evidence="2" id="KW-0227">DNA damage</keyword>
<feature type="region of interest" description="Disordered" evidence="4">
    <location>
        <begin position="177"/>
        <end position="264"/>
    </location>
</feature>
<keyword evidence="6" id="KW-1185">Reference proteome</keyword>
<sequence length="836" mass="97206">MGNSDEEDPFGDDDEDFLELARRPPKSTEALIQTQLAVRQREQQMTQRPELPTLTQVYHKPTIMKPPAPCPAKIPSTPHFQAPRANPESQRSQSSIALTQNDITYQASGQVSLLKAKNEQLVKEREQIAKRLRQEHILKLTEQNNLIKRLQESVRKLEDEQKFKDAELRDYRMKNKRRRLAEEEKEKEKEKEKGRENGKANDKDFEILDVNRTTPPPSKSYQVVEEQQPRRQTHQAQKPSVSARPIPQRTELNQPMKPRPMPPRIQIRNAPPKNIEENTMFIDFISSYCITGLDTPVMSLLNRIFISKEEFTSGKYSSGPSEALGSSIIRFLSTYKKTLRLNEVIESLIKVIIDIVMYLLTDVQVIKDFTEHRSDLKHNRHRLLAIPYLLSLLHCCLTYRPKAITNLRLIFTQINFCLMLVDKFDYLLRPTDFSNEFYARSVKLKLKSIQYEFLESLIVIYSLDLIETLITNAVQSNEKFRTTMKSYLVEHQNRFVSLFRLIFANLNHSSVNLMFSVVNILNSALNLWEKDKQNEFPLVSHDLLKTFLDITPEEFHYRQDWLVYGLNRATGNNLDAVLIEELIPEKPKEENQVNPIYSKHHKKFWAVHNHQLHQAALSINILQFFEKLILFNFQNGLSNTLRFLVREPSIFKNLIMRMSRIQQFNLLNPRRPNNLNSRLTEVLAYSLKVIHMLKEIYKLTPQSDSQDPAEFNFPTDLSFELFIILSRISVPSREETCDPAIDFLLKYQQNHPNLSRYFIAQLPNLDTLATLNLFDPKEVAPVAATIADTPNGLEIAYDSETVQLATEILNTLLTPDEADMFYSAMKLTDLTLNDEF</sequence>
<gene>
    <name evidence="5" type="ORF">WICPIJ_007129</name>
</gene>
<evidence type="ECO:0000313" key="6">
    <source>
        <dbReference type="Proteomes" id="UP000774326"/>
    </source>
</evidence>
<feature type="compositionally biased region" description="Acidic residues" evidence="4">
    <location>
        <begin position="1"/>
        <end position="18"/>
    </location>
</feature>
<dbReference type="GO" id="GO:0000077">
    <property type="term" value="P:DNA damage checkpoint signaling"/>
    <property type="evidence" value="ECO:0007669"/>
    <property type="project" value="InterPro"/>
</dbReference>
<evidence type="ECO:0000256" key="2">
    <source>
        <dbReference type="ARBA" id="ARBA00022763"/>
    </source>
</evidence>
<proteinExistence type="predicted"/>
<evidence type="ECO:0000256" key="4">
    <source>
        <dbReference type="SAM" id="MobiDB-lite"/>
    </source>
</evidence>
<keyword evidence="3" id="KW-0539">Nucleus</keyword>
<feature type="compositionally biased region" description="Polar residues" evidence="4">
    <location>
        <begin position="87"/>
        <end position="100"/>
    </location>
</feature>
<evidence type="ECO:0000313" key="5">
    <source>
        <dbReference type="EMBL" id="KAH3681909.1"/>
    </source>
</evidence>
<organism evidence="5 6">
    <name type="scientific">Wickerhamomyces pijperi</name>
    <name type="common">Yeast</name>
    <name type="synonym">Pichia pijperi</name>
    <dbReference type="NCBI Taxonomy" id="599730"/>
    <lineage>
        <taxon>Eukaryota</taxon>
        <taxon>Fungi</taxon>
        <taxon>Dikarya</taxon>
        <taxon>Ascomycota</taxon>
        <taxon>Saccharomycotina</taxon>
        <taxon>Saccharomycetes</taxon>
        <taxon>Phaffomycetales</taxon>
        <taxon>Wickerhamomycetaceae</taxon>
        <taxon>Wickerhamomyces</taxon>
    </lineage>
</organism>
<dbReference type="Pfam" id="PF09798">
    <property type="entry name" value="LCD1"/>
    <property type="match status" value="1"/>
</dbReference>
<dbReference type="GO" id="GO:0005634">
    <property type="term" value="C:nucleus"/>
    <property type="evidence" value="ECO:0007669"/>
    <property type="project" value="UniProtKB-SubCell"/>
</dbReference>
<feature type="region of interest" description="Disordered" evidence="4">
    <location>
        <begin position="1"/>
        <end position="29"/>
    </location>
</feature>
<feature type="region of interest" description="Disordered" evidence="4">
    <location>
        <begin position="61"/>
        <end position="100"/>
    </location>
</feature>
<reference evidence="5" key="2">
    <citation type="submission" date="2021-01" db="EMBL/GenBank/DDBJ databases">
        <authorList>
            <person name="Schikora-Tamarit M.A."/>
        </authorList>
    </citation>
    <scope>NUCLEOTIDE SEQUENCE</scope>
    <source>
        <strain evidence="5">CBS2887</strain>
    </source>
</reference>
<feature type="compositionally biased region" description="Basic and acidic residues" evidence="4">
    <location>
        <begin position="180"/>
        <end position="206"/>
    </location>
</feature>
<comment type="caution">
    <text evidence="5">The sequence shown here is derived from an EMBL/GenBank/DDBJ whole genome shotgun (WGS) entry which is preliminary data.</text>
</comment>
<dbReference type="Proteomes" id="UP000774326">
    <property type="component" value="Unassembled WGS sequence"/>
</dbReference>
<dbReference type="EMBL" id="JAEUBG010004163">
    <property type="protein sequence ID" value="KAH3681909.1"/>
    <property type="molecule type" value="Genomic_DNA"/>
</dbReference>
<reference evidence="5" key="1">
    <citation type="journal article" date="2021" name="Open Biol.">
        <title>Shared evolutionary footprints suggest mitochondrial oxidative damage underlies multiple complex I losses in fungi.</title>
        <authorList>
            <person name="Schikora-Tamarit M.A."/>
            <person name="Marcet-Houben M."/>
            <person name="Nosek J."/>
            <person name="Gabaldon T."/>
        </authorList>
    </citation>
    <scope>NUCLEOTIDE SEQUENCE</scope>
    <source>
        <strain evidence="5">CBS2887</strain>
    </source>
</reference>
<dbReference type="AlphaFoldDB" id="A0A9P8Q302"/>
<protein>
    <submittedName>
        <fullName evidence="5">Uncharacterized protein</fullName>
    </submittedName>
</protein>
<evidence type="ECO:0000256" key="1">
    <source>
        <dbReference type="ARBA" id="ARBA00004123"/>
    </source>
</evidence>
<dbReference type="OrthoDB" id="4078000at2759"/>
<name>A0A9P8Q302_WICPI</name>
<evidence type="ECO:0000256" key="3">
    <source>
        <dbReference type="ARBA" id="ARBA00023242"/>
    </source>
</evidence>
<comment type="subcellular location">
    <subcellularLocation>
        <location evidence="1">Nucleus</location>
    </subcellularLocation>
</comment>
<dbReference type="InterPro" id="IPR018622">
    <property type="entry name" value="DNA_damage_chkpnt_Lcd1"/>
</dbReference>